<dbReference type="InterPro" id="IPR049940">
    <property type="entry name" value="GluQ/Sye"/>
</dbReference>
<evidence type="ECO:0000313" key="11">
    <source>
        <dbReference type="Proteomes" id="UP000032160"/>
    </source>
</evidence>
<name>X5MEI8_9HYPH</name>
<sequence>MSTQTTSTPPRSTPPANTLATRFAPSPNGHLHPGHAFSALTAWDWANANHARFLLRIEDTDRTRSRLEFEQSQLEDLAWLGLEWETPVRRQSEHMADYQKGLDRLTQLGVIYPCFCTRKDITEAAIAPHGADGVIYPGTCRHLSQDVRATRIAEGTAHALRMDVTRALAIAERLKGNRLTFTEDGSGPQGETGRLPVDPTPMGDAVITRKDGVIAYHLAVVMDDAAQGITHIIRGQDLFFATPLHRVLQVLLDLPEPAYHHHRLITDDTGERMAKRRDSKTLRDLRAEGATPDDIRRLVGLG</sequence>
<dbReference type="NCBIfam" id="NF004315">
    <property type="entry name" value="PRK05710.1-4"/>
    <property type="match status" value="1"/>
</dbReference>
<dbReference type="Gene3D" id="3.40.50.620">
    <property type="entry name" value="HUPs"/>
    <property type="match status" value="1"/>
</dbReference>
<evidence type="ECO:0000259" key="9">
    <source>
        <dbReference type="Pfam" id="PF00749"/>
    </source>
</evidence>
<keyword evidence="3 7" id="KW-0547">Nucleotide-binding</keyword>
<evidence type="ECO:0000256" key="8">
    <source>
        <dbReference type="SAM" id="MobiDB-lite"/>
    </source>
</evidence>
<dbReference type="PATRIC" id="fig|1458461.3.peg.1020"/>
<dbReference type="GO" id="GO:0005524">
    <property type="term" value="F:ATP binding"/>
    <property type="evidence" value="ECO:0007669"/>
    <property type="project" value="UniProtKB-KW"/>
</dbReference>
<dbReference type="HOGENOM" id="CLU_015768_0_0_5"/>
<evidence type="ECO:0000256" key="6">
    <source>
        <dbReference type="ARBA" id="ARBA00023146"/>
    </source>
</evidence>
<evidence type="ECO:0000256" key="5">
    <source>
        <dbReference type="ARBA" id="ARBA00022840"/>
    </source>
</evidence>
<dbReference type="RefSeq" id="WP_043949948.1">
    <property type="nucleotide sequence ID" value="NZ_HG966617.1"/>
</dbReference>
<dbReference type="EMBL" id="HG966617">
    <property type="protein sequence ID" value="CDO59234.1"/>
    <property type="molecule type" value="Genomic_DNA"/>
</dbReference>
<keyword evidence="6 7" id="KW-0030">Aminoacyl-tRNA synthetase</keyword>
<dbReference type="GO" id="GO:0005829">
    <property type="term" value="C:cytosol"/>
    <property type="evidence" value="ECO:0007669"/>
    <property type="project" value="TreeGrafter"/>
</dbReference>
<organism evidence="10 11">
    <name type="scientific">Candidatus Phaeomarinibacter ectocarpi</name>
    <dbReference type="NCBI Taxonomy" id="1458461"/>
    <lineage>
        <taxon>Bacteria</taxon>
        <taxon>Pseudomonadati</taxon>
        <taxon>Pseudomonadota</taxon>
        <taxon>Alphaproteobacteria</taxon>
        <taxon>Hyphomicrobiales</taxon>
        <taxon>Parvibaculaceae</taxon>
        <taxon>Candidatus Phaeomarinibacter</taxon>
    </lineage>
</organism>
<dbReference type="AlphaFoldDB" id="X5MEI8"/>
<keyword evidence="7" id="KW-0648">Protein biosynthesis</keyword>
<dbReference type="PANTHER" id="PTHR43311:SF1">
    <property type="entry name" value="GLUTAMYL-Q TRNA(ASP) SYNTHETASE"/>
    <property type="match status" value="1"/>
</dbReference>
<dbReference type="KEGG" id="pect:BN1012_Phect1020"/>
<accession>X5MEI8</accession>
<comment type="similarity">
    <text evidence="7">Belongs to the class-I aminoacyl-tRNA synthetase family.</text>
</comment>
<feature type="region of interest" description="Disordered" evidence="8">
    <location>
        <begin position="180"/>
        <end position="200"/>
    </location>
</feature>
<keyword evidence="11" id="KW-1185">Reference proteome</keyword>
<dbReference type="GO" id="GO:0006424">
    <property type="term" value="P:glutamyl-tRNA aminoacylation"/>
    <property type="evidence" value="ECO:0007669"/>
    <property type="project" value="TreeGrafter"/>
</dbReference>
<dbReference type="OrthoDB" id="9807503at2"/>
<protein>
    <submittedName>
        <fullName evidence="10">Glutamyl-Q-tRNA synthetase</fullName>
    </submittedName>
</protein>
<keyword evidence="2" id="KW-0479">Metal-binding</keyword>
<dbReference type="InterPro" id="IPR000924">
    <property type="entry name" value="Glu/Gln-tRNA-synth"/>
</dbReference>
<keyword evidence="5 7" id="KW-0067">ATP-binding</keyword>
<dbReference type="Proteomes" id="UP000032160">
    <property type="component" value="Chromosome I"/>
</dbReference>
<keyword evidence="4" id="KW-0862">Zinc</keyword>
<evidence type="ECO:0000256" key="3">
    <source>
        <dbReference type="ARBA" id="ARBA00022741"/>
    </source>
</evidence>
<proteinExistence type="inferred from homology"/>
<keyword evidence="1 7" id="KW-0436">Ligase</keyword>
<dbReference type="SUPFAM" id="SSF52374">
    <property type="entry name" value="Nucleotidylyl transferase"/>
    <property type="match status" value="1"/>
</dbReference>
<dbReference type="PANTHER" id="PTHR43311">
    <property type="entry name" value="GLUTAMATE--TRNA LIGASE"/>
    <property type="match status" value="1"/>
</dbReference>
<dbReference type="STRING" id="1458461.BN1012_Phect1020"/>
<evidence type="ECO:0000256" key="2">
    <source>
        <dbReference type="ARBA" id="ARBA00022723"/>
    </source>
</evidence>
<gene>
    <name evidence="10" type="ORF">BN1012_Phect1020</name>
</gene>
<evidence type="ECO:0000313" key="10">
    <source>
        <dbReference type="EMBL" id="CDO59234.1"/>
    </source>
</evidence>
<evidence type="ECO:0000256" key="1">
    <source>
        <dbReference type="ARBA" id="ARBA00022598"/>
    </source>
</evidence>
<reference evidence="10 11" key="1">
    <citation type="journal article" date="2014" name="Front. Genet.">
        <title>Genome and metabolic network of "Candidatus Phaeomarinobacter ectocarpi" Ec32, a new candidate genus of Alphaproteobacteria frequently associated with brown algae.</title>
        <authorList>
            <person name="Dittami S.M."/>
            <person name="Barbeyron T."/>
            <person name="Boyen C."/>
            <person name="Cambefort J."/>
            <person name="Collet G."/>
            <person name="Delage L."/>
            <person name="Gobet A."/>
            <person name="Groisillier A."/>
            <person name="Leblanc C."/>
            <person name="Michel G."/>
            <person name="Scornet D."/>
            <person name="Siegel A."/>
            <person name="Tapia J.E."/>
            <person name="Tonon T."/>
        </authorList>
    </citation>
    <scope>NUCLEOTIDE SEQUENCE [LARGE SCALE GENOMIC DNA]</scope>
    <source>
        <strain evidence="10 11">Ec32</strain>
    </source>
</reference>
<dbReference type="GO" id="GO:0004818">
    <property type="term" value="F:glutamate-tRNA ligase activity"/>
    <property type="evidence" value="ECO:0007669"/>
    <property type="project" value="TreeGrafter"/>
</dbReference>
<evidence type="ECO:0000256" key="4">
    <source>
        <dbReference type="ARBA" id="ARBA00022833"/>
    </source>
</evidence>
<feature type="domain" description="Glutamyl/glutaminyl-tRNA synthetase class Ib catalytic" evidence="9">
    <location>
        <begin position="19"/>
        <end position="292"/>
    </location>
</feature>
<dbReference type="PRINTS" id="PR00987">
    <property type="entry name" value="TRNASYNTHGLU"/>
</dbReference>
<dbReference type="InterPro" id="IPR020058">
    <property type="entry name" value="Glu/Gln-tRNA-synth_Ib_cat-dom"/>
</dbReference>
<evidence type="ECO:0000256" key="7">
    <source>
        <dbReference type="RuleBase" id="RU363037"/>
    </source>
</evidence>
<dbReference type="Pfam" id="PF00749">
    <property type="entry name" value="tRNA-synt_1c"/>
    <property type="match status" value="1"/>
</dbReference>
<dbReference type="InterPro" id="IPR014729">
    <property type="entry name" value="Rossmann-like_a/b/a_fold"/>
</dbReference>